<evidence type="ECO:0000256" key="1">
    <source>
        <dbReference type="SAM" id="MobiDB-lite"/>
    </source>
</evidence>
<dbReference type="PANTHER" id="PTHR47272">
    <property type="entry name" value="DDE_TNP_1_7 DOMAIN-CONTAINING PROTEIN"/>
    <property type="match status" value="1"/>
</dbReference>
<evidence type="ECO:0000313" key="3">
    <source>
        <dbReference type="EMBL" id="KAJ8890016.1"/>
    </source>
</evidence>
<dbReference type="Pfam" id="PF13843">
    <property type="entry name" value="DDE_Tnp_1_7"/>
    <property type="match status" value="1"/>
</dbReference>
<comment type="caution">
    <text evidence="3">The sequence shown here is derived from an EMBL/GenBank/DDBJ whole genome shotgun (WGS) entry which is preliminary data.</text>
</comment>
<protein>
    <recommendedName>
        <fullName evidence="2">PiggyBac transposable element-derived protein domain-containing protein</fullName>
    </recommendedName>
</protein>
<dbReference type="EMBL" id="JARBHB010000003">
    <property type="protein sequence ID" value="KAJ8890016.1"/>
    <property type="molecule type" value="Genomic_DNA"/>
</dbReference>
<reference evidence="3 4" key="1">
    <citation type="submission" date="2023-02" db="EMBL/GenBank/DDBJ databases">
        <title>LHISI_Scaffold_Assembly.</title>
        <authorList>
            <person name="Stuart O.P."/>
            <person name="Cleave R."/>
            <person name="Magrath M.J.L."/>
            <person name="Mikheyev A.S."/>
        </authorList>
    </citation>
    <scope>NUCLEOTIDE SEQUENCE [LARGE SCALE GENOMIC DNA]</scope>
    <source>
        <strain evidence="3">Daus_M_001</strain>
        <tissue evidence="3">Leg muscle</tissue>
    </source>
</reference>
<gene>
    <name evidence="3" type="ORF">PR048_009522</name>
</gene>
<keyword evidence="4" id="KW-1185">Reference proteome</keyword>
<proteinExistence type="predicted"/>
<dbReference type="Proteomes" id="UP001159363">
    <property type="component" value="Chromosome 3"/>
</dbReference>
<sequence>MKRGDTDNRVSSMDICVFKWFDRKGMLLASNFHGTLFTKCPEILKYYSLHMGGVDHADRLRAVYGINRHSKNWWHRLFWAMVEITFVNAHVIHSQLFHKTAVAQGFMNKNISRLLKPKNMGRRKSTATEPPKRRTSSFSVPLDSHHGNRSSHWVTYAESRGRCEVCSENNIQSRPHSKCSLCGIFICSS</sequence>
<dbReference type="InterPro" id="IPR029526">
    <property type="entry name" value="PGBD"/>
</dbReference>
<feature type="region of interest" description="Disordered" evidence="1">
    <location>
        <begin position="117"/>
        <end position="149"/>
    </location>
</feature>
<organism evidence="3 4">
    <name type="scientific">Dryococelus australis</name>
    <dbReference type="NCBI Taxonomy" id="614101"/>
    <lineage>
        <taxon>Eukaryota</taxon>
        <taxon>Metazoa</taxon>
        <taxon>Ecdysozoa</taxon>
        <taxon>Arthropoda</taxon>
        <taxon>Hexapoda</taxon>
        <taxon>Insecta</taxon>
        <taxon>Pterygota</taxon>
        <taxon>Neoptera</taxon>
        <taxon>Polyneoptera</taxon>
        <taxon>Phasmatodea</taxon>
        <taxon>Verophasmatodea</taxon>
        <taxon>Anareolatae</taxon>
        <taxon>Phasmatidae</taxon>
        <taxon>Eurycanthinae</taxon>
        <taxon>Dryococelus</taxon>
    </lineage>
</organism>
<feature type="domain" description="PiggyBac transposable element-derived protein" evidence="2">
    <location>
        <begin position="1"/>
        <end position="90"/>
    </location>
</feature>
<name>A0ABQ9I0V8_9NEOP</name>
<dbReference type="PANTHER" id="PTHR47272:SF1">
    <property type="entry name" value="PIGGYBAC TRANSPOSABLE ELEMENT-DERIVED PROTEIN 3-LIKE"/>
    <property type="match status" value="1"/>
</dbReference>
<evidence type="ECO:0000259" key="2">
    <source>
        <dbReference type="Pfam" id="PF13843"/>
    </source>
</evidence>
<accession>A0ABQ9I0V8</accession>
<evidence type="ECO:0000313" key="4">
    <source>
        <dbReference type="Proteomes" id="UP001159363"/>
    </source>
</evidence>